<dbReference type="EMBL" id="LJPX01000076">
    <property type="protein sequence ID" value="KPW80170.1"/>
    <property type="molecule type" value="Genomic_DNA"/>
</dbReference>
<reference evidence="2 3" key="1">
    <citation type="submission" date="2015-09" db="EMBL/GenBank/DDBJ databases">
        <title>Genome announcement of multiple Pseudomonas syringae strains.</title>
        <authorList>
            <person name="Thakur S."/>
            <person name="Wang P.W."/>
            <person name="Gong Y."/>
            <person name="Weir B.S."/>
            <person name="Guttman D.S."/>
        </authorList>
    </citation>
    <scope>NUCLEOTIDE SEQUENCE [LARGE SCALE GENOMIC DNA]</scope>
    <source>
        <strain evidence="2 3">ICMP2823</strain>
    </source>
</reference>
<dbReference type="PATRIC" id="fig|86840.3.peg.2529"/>
<comment type="caution">
    <text evidence="2">The sequence shown here is derived from an EMBL/GenBank/DDBJ whole genome shotgun (WGS) entry which is preliminary data.</text>
</comment>
<dbReference type="RefSeq" id="WP_139206405.1">
    <property type="nucleotide sequence ID" value="NZ_LJPX01000076.1"/>
</dbReference>
<keyword evidence="1" id="KW-1133">Transmembrane helix</keyword>
<keyword evidence="1" id="KW-0812">Transmembrane</keyword>
<feature type="transmembrane region" description="Helical" evidence="1">
    <location>
        <begin position="361"/>
        <end position="380"/>
    </location>
</feature>
<proteinExistence type="predicted"/>
<sequence>MSGQPRAGGNYSSTHEEGIKSKNLIGASYNNLGFVSFDRPTIFSVGSISIAPQLPKSCYISLLRLKNGACYISLYVKLDDSVKSLVSDVDVRHISRYKVFQSFNPFSPRFAITEHHDRRSVIEKFLYRKANEVVGEAKQAVEAMLEAWGVKRKVDEFSLVADFFREGTGSYFDELSLSESDEASTSIVVIERHRGRFLISPLSEDTSEEYIENYIPSQFGVDAFFLKSQVSLDTESYRRYDFKSIGITDNYTYTAILAEIYSRFQRCTSKVSPVFLSHNKKEERDLKKLLDAGVELNVIEERLTAVEEGLHWCEERYRKFNRDRIRAIRSHVSSFRKDVERRRDLNNGKLQVKNLIWMRRYSIMVFLFVLVQITLSLLNVDWTDAGRSKNPIYINLFHNTK</sequence>
<name>A0A0P9LX98_PSECA</name>
<evidence type="ECO:0000313" key="3">
    <source>
        <dbReference type="Proteomes" id="UP000050564"/>
    </source>
</evidence>
<organism evidence="2 3">
    <name type="scientific">Pseudomonas cannabina</name>
    <dbReference type="NCBI Taxonomy" id="86840"/>
    <lineage>
        <taxon>Bacteria</taxon>
        <taxon>Pseudomonadati</taxon>
        <taxon>Pseudomonadota</taxon>
        <taxon>Gammaproteobacteria</taxon>
        <taxon>Pseudomonadales</taxon>
        <taxon>Pseudomonadaceae</taxon>
        <taxon>Pseudomonas</taxon>
    </lineage>
</organism>
<dbReference type="Proteomes" id="UP000050564">
    <property type="component" value="Unassembled WGS sequence"/>
</dbReference>
<dbReference type="AlphaFoldDB" id="A0A0P9LX98"/>
<keyword evidence="1" id="KW-0472">Membrane</keyword>
<protein>
    <submittedName>
        <fullName evidence="2">Uncharacterized protein</fullName>
    </submittedName>
</protein>
<evidence type="ECO:0000313" key="2">
    <source>
        <dbReference type="EMBL" id="KPW80170.1"/>
    </source>
</evidence>
<evidence type="ECO:0000256" key="1">
    <source>
        <dbReference type="SAM" id="Phobius"/>
    </source>
</evidence>
<gene>
    <name evidence="2" type="ORF">ALO81_01802</name>
</gene>
<accession>A0A0P9LX98</accession>